<evidence type="ECO:0000313" key="5">
    <source>
        <dbReference type="EMBL" id="MEK7953953.1"/>
    </source>
</evidence>
<evidence type="ECO:0000256" key="1">
    <source>
        <dbReference type="ARBA" id="ARBA00006611"/>
    </source>
</evidence>
<dbReference type="InterPro" id="IPR003593">
    <property type="entry name" value="AAA+_ATPase"/>
</dbReference>
<dbReference type="Gene3D" id="3.30.450.90">
    <property type="match status" value="1"/>
</dbReference>
<dbReference type="Gene3D" id="3.40.50.300">
    <property type="entry name" value="P-loop containing nucleotide triphosphate hydrolases"/>
    <property type="match status" value="1"/>
</dbReference>
<protein>
    <submittedName>
        <fullName evidence="5">GspE/PulE family protein</fullName>
    </submittedName>
</protein>
<reference evidence="5 6" key="1">
    <citation type="submission" date="2024-04" db="EMBL/GenBank/DDBJ databases">
        <title>Luteolibacter sp. isolated from soil.</title>
        <authorList>
            <person name="An J."/>
        </authorList>
    </citation>
    <scope>NUCLEOTIDE SEQUENCE [LARGE SCALE GENOMIC DNA]</scope>
    <source>
        <strain evidence="5 6">Y139</strain>
    </source>
</reference>
<dbReference type="PANTHER" id="PTHR30258:SF13">
    <property type="entry name" value="SECRETION PATHWAY ATPASE-RELATED"/>
    <property type="match status" value="1"/>
</dbReference>
<dbReference type="SMART" id="SM00382">
    <property type="entry name" value="AAA"/>
    <property type="match status" value="1"/>
</dbReference>
<dbReference type="InterPro" id="IPR037257">
    <property type="entry name" value="T2SS_E_N_sf"/>
</dbReference>
<dbReference type="InterPro" id="IPR007831">
    <property type="entry name" value="T2SS_GspE_N"/>
</dbReference>
<dbReference type="CDD" id="cd01129">
    <property type="entry name" value="PulE-GspE-like"/>
    <property type="match status" value="1"/>
</dbReference>
<dbReference type="RefSeq" id="WP_341407721.1">
    <property type="nucleotide sequence ID" value="NZ_JBBUKT010000014.1"/>
</dbReference>
<dbReference type="PANTHER" id="PTHR30258">
    <property type="entry name" value="TYPE II SECRETION SYSTEM PROTEIN GSPE-RELATED"/>
    <property type="match status" value="1"/>
</dbReference>
<dbReference type="InterPro" id="IPR027417">
    <property type="entry name" value="P-loop_NTPase"/>
</dbReference>
<dbReference type="Gene3D" id="3.30.300.160">
    <property type="entry name" value="Type II secretion system, protein E, N-terminal domain"/>
    <property type="match status" value="1"/>
</dbReference>
<evidence type="ECO:0000259" key="4">
    <source>
        <dbReference type="SMART" id="SM00382"/>
    </source>
</evidence>
<sequence>MFSNEDYLADLLVEAGAVDPDVLNQARTKGGSVIERLLSDTDLSENTICAVLAQNAGLEGIDLMQMAIAPDVASAIPDEIARRYKVIPVADDGVFLTVAVGDPFEFETMDSLPHVVGREINFVVAPVNAIDSFLRQFYGLSDSGSMTTAGGHDVESSDSDAPIIRLVQNLLVEAMKMRASDIHIEPLETSVRIRYRVDGKLIEVDNHPKKLLPAIIARLKVMSGTMSIAEKRLPQDGRVQVKTAEKEIDLRVSSVPSNHGESIVMRILDKSALVLGLPELGFFSDDQATFENLIGLPDGIILVTGPTGSGKTTTLYACLNVINKPDKKIITVEDPVEYELPGINQVMVKTDIGMTFAAALRAMLRQAPNIIMIGEIRDAETANIAINAALTGHLVLSTLHTNDAPSAVARLADIGIKRFLIASAVRAVLAQRLVRKLCPVCKAPHVLTDKEARSLRFDPSRGDISQVMGPVGCDKCRRNGFRGRIGIFETFQIDDEVRHMINENLTSSQLRRRARELGMRTLRDDGIRKVLAGLTSPDEVIHVTMSDFE</sequence>
<dbReference type="Proteomes" id="UP001371305">
    <property type="component" value="Unassembled WGS sequence"/>
</dbReference>
<keyword evidence="6" id="KW-1185">Reference proteome</keyword>
<evidence type="ECO:0000256" key="2">
    <source>
        <dbReference type="ARBA" id="ARBA00022741"/>
    </source>
</evidence>
<comment type="caution">
    <text evidence="5">The sequence shown here is derived from an EMBL/GenBank/DDBJ whole genome shotgun (WGS) entry which is preliminary data.</text>
</comment>
<evidence type="ECO:0000256" key="3">
    <source>
        <dbReference type="ARBA" id="ARBA00022840"/>
    </source>
</evidence>
<keyword evidence="2" id="KW-0547">Nucleotide-binding</keyword>
<dbReference type="Pfam" id="PF05157">
    <property type="entry name" value="MshEN"/>
    <property type="match status" value="1"/>
</dbReference>
<dbReference type="SUPFAM" id="SSF52540">
    <property type="entry name" value="P-loop containing nucleoside triphosphate hydrolases"/>
    <property type="match status" value="1"/>
</dbReference>
<feature type="domain" description="AAA+ ATPase" evidence="4">
    <location>
        <begin position="297"/>
        <end position="439"/>
    </location>
</feature>
<proteinExistence type="inferred from homology"/>
<gene>
    <name evidence="5" type="ORF">WKV53_25780</name>
</gene>
<accession>A0ABU9B1P4</accession>
<comment type="similarity">
    <text evidence="1">Belongs to the GSP E family.</text>
</comment>
<organism evidence="5 6">
    <name type="scientific">Luteolibacter soli</name>
    <dbReference type="NCBI Taxonomy" id="3135280"/>
    <lineage>
        <taxon>Bacteria</taxon>
        <taxon>Pseudomonadati</taxon>
        <taxon>Verrucomicrobiota</taxon>
        <taxon>Verrucomicrobiia</taxon>
        <taxon>Verrucomicrobiales</taxon>
        <taxon>Verrucomicrobiaceae</taxon>
        <taxon>Luteolibacter</taxon>
    </lineage>
</organism>
<evidence type="ECO:0000313" key="6">
    <source>
        <dbReference type="Proteomes" id="UP001371305"/>
    </source>
</evidence>
<name>A0ABU9B1P4_9BACT</name>
<dbReference type="EMBL" id="JBBUKT010000014">
    <property type="protein sequence ID" value="MEK7953953.1"/>
    <property type="molecule type" value="Genomic_DNA"/>
</dbReference>
<dbReference type="Pfam" id="PF00437">
    <property type="entry name" value="T2SSE"/>
    <property type="match status" value="1"/>
</dbReference>
<dbReference type="SUPFAM" id="SSF160246">
    <property type="entry name" value="EspE N-terminal domain-like"/>
    <property type="match status" value="1"/>
</dbReference>
<dbReference type="InterPro" id="IPR001482">
    <property type="entry name" value="T2SS/T4SS_dom"/>
</dbReference>
<keyword evidence="3" id="KW-0067">ATP-binding</keyword>